<dbReference type="Proteomes" id="UP001165368">
    <property type="component" value="Unassembled WGS sequence"/>
</dbReference>
<feature type="domain" description="Glycine cleavage system P-protein N-terminal" evidence="2">
    <location>
        <begin position="12"/>
        <end position="74"/>
    </location>
</feature>
<dbReference type="Pfam" id="PF02347">
    <property type="entry name" value="GDC-P"/>
    <property type="match status" value="1"/>
</dbReference>
<dbReference type="SUPFAM" id="SSF53383">
    <property type="entry name" value="PLP-dependent transferases"/>
    <property type="match status" value="1"/>
</dbReference>
<dbReference type="InterPro" id="IPR023010">
    <property type="entry name" value="GcvPA"/>
</dbReference>
<dbReference type="InterPro" id="IPR049315">
    <property type="entry name" value="GDC-P_N"/>
</dbReference>
<evidence type="ECO:0000256" key="1">
    <source>
        <dbReference type="ARBA" id="ARBA00023002"/>
    </source>
</evidence>
<dbReference type="PANTHER" id="PTHR42806:SF1">
    <property type="entry name" value="GLYCINE DEHYDROGENASE (DECARBOXYLATING)"/>
    <property type="match status" value="1"/>
</dbReference>
<reference evidence="3" key="1">
    <citation type="submission" date="2022-01" db="EMBL/GenBank/DDBJ databases">
        <authorList>
            <person name="Jo J.-H."/>
            <person name="Im W.-T."/>
        </authorList>
    </citation>
    <scope>NUCLEOTIDE SEQUENCE</scope>
    <source>
        <strain evidence="3">I2-34</strain>
    </source>
</reference>
<keyword evidence="1" id="KW-0560">Oxidoreductase</keyword>
<gene>
    <name evidence="3" type="ORF">LVY72_23340</name>
</gene>
<dbReference type="InterPro" id="IPR015424">
    <property type="entry name" value="PyrdxlP-dep_Trfase"/>
</dbReference>
<sequence>MTVQPTIAAFADRHIGPRGNDAELMLKQLGYDSLDALVDTAVPADIRQQAPLELPSARSESEVLADLRALAAKNV</sequence>
<dbReference type="EMBL" id="JAKLTQ010000033">
    <property type="protein sequence ID" value="MCG2624828.1"/>
    <property type="molecule type" value="Genomic_DNA"/>
</dbReference>
<protein>
    <recommendedName>
        <fullName evidence="2">Glycine cleavage system P-protein N-terminal domain-containing protein</fullName>
    </recommendedName>
</protein>
<dbReference type="PANTHER" id="PTHR42806">
    <property type="entry name" value="GLYCINE CLEAVAGE SYSTEM P-PROTEIN"/>
    <property type="match status" value="1"/>
</dbReference>
<comment type="caution">
    <text evidence="3">The sequence shown here is derived from an EMBL/GenBank/DDBJ whole genome shotgun (WGS) entry which is preliminary data.</text>
</comment>
<evidence type="ECO:0000313" key="3">
    <source>
        <dbReference type="EMBL" id="MCG2624828.1"/>
    </source>
</evidence>
<dbReference type="RefSeq" id="WP_237827263.1">
    <property type="nucleotide sequence ID" value="NZ_JAKLTQ010000033.1"/>
</dbReference>
<accession>A0ABS9LE82</accession>
<evidence type="ECO:0000313" key="4">
    <source>
        <dbReference type="Proteomes" id="UP001165368"/>
    </source>
</evidence>
<feature type="non-terminal residue" evidence="3">
    <location>
        <position position="75"/>
    </location>
</feature>
<evidence type="ECO:0000259" key="2">
    <source>
        <dbReference type="Pfam" id="PF02347"/>
    </source>
</evidence>
<organism evidence="3 4">
    <name type="scientific">Arthrobacter hankyongi</name>
    <dbReference type="NCBI Taxonomy" id="2904801"/>
    <lineage>
        <taxon>Bacteria</taxon>
        <taxon>Bacillati</taxon>
        <taxon>Actinomycetota</taxon>
        <taxon>Actinomycetes</taxon>
        <taxon>Micrococcales</taxon>
        <taxon>Micrococcaceae</taxon>
        <taxon>Arthrobacter</taxon>
    </lineage>
</organism>
<keyword evidence="4" id="KW-1185">Reference proteome</keyword>
<name>A0ABS9LE82_9MICC</name>
<proteinExistence type="predicted"/>